<evidence type="ECO:0000256" key="1">
    <source>
        <dbReference type="SAM" id="MobiDB-lite"/>
    </source>
</evidence>
<organism evidence="2 3">
    <name type="scientific">Xanthobacter agilis</name>
    <dbReference type="NCBI Taxonomy" id="47492"/>
    <lineage>
        <taxon>Bacteria</taxon>
        <taxon>Pseudomonadati</taxon>
        <taxon>Pseudomonadota</taxon>
        <taxon>Alphaproteobacteria</taxon>
        <taxon>Hyphomicrobiales</taxon>
        <taxon>Xanthobacteraceae</taxon>
        <taxon>Xanthobacter</taxon>
    </lineage>
</organism>
<dbReference type="Proteomes" id="UP001241747">
    <property type="component" value="Unassembled WGS sequence"/>
</dbReference>
<accession>A0ABU0LJ76</accession>
<protein>
    <submittedName>
        <fullName evidence="2">Uncharacterized protein</fullName>
    </submittedName>
</protein>
<gene>
    <name evidence="2" type="ORF">QOZ94_003981</name>
</gene>
<feature type="compositionally biased region" description="Basic and acidic residues" evidence="1">
    <location>
        <begin position="23"/>
        <end position="34"/>
    </location>
</feature>
<keyword evidence="3" id="KW-1185">Reference proteome</keyword>
<proteinExistence type="predicted"/>
<reference evidence="2 3" key="1">
    <citation type="submission" date="2023-07" db="EMBL/GenBank/DDBJ databases">
        <title>Genomic Encyclopedia of Type Strains, Phase IV (KMG-IV): sequencing the most valuable type-strain genomes for metagenomic binning, comparative biology and taxonomic classification.</title>
        <authorList>
            <person name="Goeker M."/>
        </authorList>
    </citation>
    <scope>NUCLEOTIDE SEQUENCE [LARGE SCALE GENOMIC DNA]</scope>
    <source>
        <strain evidence="2 3">DSM 3770</strain>
    </source>
</reference>
<name>A0ABU0LJ76_XANAG</name>
<comment type="caution">
    <text evidence="2">The sequence shown here is derived from an EMBL/GenBank/DDBJ whole genome shotgun (WGS) entry which is preliminary data.</text>
</comment>
<feature type="region of interest" description="Disordered" evidence="1">
    <location>
        <begin position="1"/>
        <end position="48"/>
    </location>
</feature>
<sequence length="48" mass="5404">MVHGAPGHLNQGTRRRALATRGLGEETRWDEHLPHVSQVMREMGPSFP</sequence>
<dbReference type="EMBL" id="JAUSVY010000013">
    <property type="protein sequence ID" value="MDQ0507165.1"/>
    <property type="molecule type" value="Genomic_DNA"/>
</dbReference>
<evidence type="ECO:0000313" key="3">
    <source>
        <dbReference type="Proteomes" id="UP001241747"/>
    </source>
</evidence>
<evidence type="ECO:0000313" key="2">
    <source>
        <dbReference type="EMBL" id="MDQ0507165.1"/>
    </source>
</evidence>